<gene>
    <name evidence="8" type="ORF">FDP41_005236</name>
</gene>
<dbReference type="RefSeq" id="XP_044560622.1">
    <property type="nucleotide sequence ID" value="XM_044708739.1"/>
</dbReference>
<accession>A0A6A5BSN5</accession>
<evidence type="ECO:0000256" key="5">
    <source>
        <dbReference type="ARBA" id="ARBA00023014"/>
    </source>
</evidence>
<dbReference type="EMBL" id="VFQX01000043">
    <property type="protein sequence ID" value="KAF0975909.1"/>
    <property type="molecule type" value="Genomic_DNA"/>
</dbReference>
<dbReference type="InterPro" id="IPR036010">
    <property type="entry name" value="2Fe-2S_ferredoxin-like_sf"/>
</dbReference>
<feature type="domain" description="2Fe-2S ferredoxin-type" evidence="7">
    <location>
        <begin position="66"/>
        <end position="170"/>
    </location>
</feature>
<dbReference type="VEuPathDB" id="AmoebaDB:FDP41_005236"/>
<dbReference type="OrthoDB" id="268593at2759"/>
<dbReference type="VEuPathDB" id="AmoebaDB:NF0101210"/>
<dbReference type="Gene3D" id="3.10.20.30">
    <property type="match status" value="1"/>
</dbReference>
<evidence type="ECO:0000256" key="6">
    <source>
        <dbReference type="ARBA" id="ARBA00034078"/>
    </source>
</evidence>
<evidence type="ECO:0000256" key="4">
    <source>
        <dbReference type="ARBA" id="ARBA00023004"/>
    </source>
</evidence>
<dbReference type="GO" id="GO:0009055">
    <property type="term" value="F:electron transfer activity"/>
    <property type="evidence" value="ECO:0007669"/>
    <property type="project" value="TreeGrafter"/>
</dbReference>
<organism evidence="8 9">
    <name type="scientific">Naegleria fowleri</name>
    <name type="common">Brain eating amoeba</name>
    <dbReference type="NCBI Taxonomy" id="5763"/>
    <lineage>
        <taxon>Eukaryota</taxon>
        <taxon>Discoba</taxon>
        <taxon>Heterolobosea</taxon>
        <taxon>Tetramitia</taxon>
        <taxon>Eutetramitia</taxon>
        <taxon>Vahlkampfiidae</taxon>
        <taxon>Naegleria</taxon>
    </lineage>
</organism>
<keyword evidence="5" id="KW-0411">Iron-sulfur</keyword>
<dbReference type="VEuPathDB" id="AmoebaDB:NfTy_052630"/>
<dbReference type="SUPFAM" id="SSF54292">
    <property type="entry name" value="2Fe-2S ferredoxin-like"/>
    <property type="match status" value="1"/>
</dbReference>
<sequence length="181" mass="20062">MNTTRKVASLLSKHSFSHHRSSSNSLITSRFNSWNSVRCSQVNAKDINHGCLGEPSKKHSTLSKVVNISIYDREGKIHEIKAYSGETLLESMTRAGIEVAPDPTCLGGCACVGCHVIISGDHEQKLPQCSEDEAEVLEEAPFVHENSRLACQIIVEKKYEGMVLALPPRSNDEAMDPYFRF</sequence>
<dbReference type="AlphaFoldDB" id="A0A6A5BSN5"/>
<evidence type="ECO:0000256" key="2">
    <source>
        <dbReference type="ARBA" id="ARBA00022714"/>
    </source>
</evidence>
<keyword evidence="9" id="KW-1185">Reference proteome</keyword>
<protein>
    <recommendedName>
        <fullName evidence="7">2Fe-2S ferredoxin-type domain-containing protein</fullName>
    </recommendedName>
</protein>
<evidence type="ECO:0000313" key="8">
    <source>
        <dbReference type="EMBL" id="KAF0975909.1"/>
    </source>
</evidence>
<reference evidence="8 9" key="1">
    <citation type="journal article" date="2019" name="Sci. Rep.">
        <title>Nanopore sequencing improves the draft genome of the human pathogenic amoeba Naegleria fowleri.</title>
        <authorList>
            <person name="Liechti N."/>
            <person name="Schurch N."/>
            <person name="Bruggmann R."/>
            <person name="Wittwer M."/>
        </authorList>
    </citation>
    <scope>NUCLEOTIDE SEQUENCE [LARGE SCALE GENOMIC DNA]</scope>
    <source>
        <strain evidence="8 9">ATCC 30894</strain>
    </source>
</reference>
<dbReference type="GO" id="GO:0046872">
    <property type="term" value="F:metal ion binding"/>
    <property type="evidence" value="ECO:0007669"/>
    <property type="project" value="UniProtKB-KW"/>
</dbReference>
<dbReference type="InterPro" id="IPR001055">
    <property type="entry name" value="Adrenodoxin-like"/>
</dbReference>
<dbReference type="PANTHER" id="PTHR23426:SF65">
    <property type="entry name" value="FERREDOXIN-2, MITOCHONDRIAL"/>
    <property type="match status" value="1"/>
</dbReference>
<keyword evidence="2" id="KW-0001">2Fe-2S</keyword>
<evidence type="ECO:0000313" key="9">
    <source>
        <dbReference type="Proteomes" id="UP000444721"/>
    </source>
</evidence>
<name>A0A6A5BSN5_NAEFO</name>
<comment type="cofactor">
    <cofactor evidence="6">
        <name>[2Fe-2S] cluster</name>
        <dbReference type="ChEBI" id="CHEBI:190135"/>
    </cofactor>
</comment>
<dbReference type="PRINTS" id="PR00355">
    <property type="entry name" value="ADRENODOXIN"/>
</dbReference>
<dbReference type="InterPro" id="IPR001041">
    <property type="entry name" value="2Fe-2S_ferredoxin-type"/>
</dbReference>
<comment type="caution">
    <text evidence="8">The sequence shown here is derived from an EMBL/GenBank/DDBJ whole genome shotgun (WGS) entry which is preliminary data.</text>
</comment>
<dbReference type="PANTHER" id="PTHR23426">
    <property type="entry name" value="FERREDOXIN/ADRENODOXIN"/>
    <property type="match status" value="1"/>
</dbReference>
<evidence type="ECO:0000256" key="3">
    <source>
        <dbReference type="ARBA" id="ARBA00022723"/>
    </source>
</evidence>
<keyword evidence="3" id="KW-0479">Metal-binding</keyword>
<dbReference type="InterPro" id="IPR012675">
    <property type="entry name" value="Beta-grasp_dom_sf"/>
</dbReference>
<comment type="similarity">
    <text evidence="1">Belongs to the adrenodoxin/putidaredoxin family.</text>
</comment>
<dbReference type="GO" id="GO:0051537">
    <property type="term" value="F:2 iron, 2 sulfur cluster binding"/>
    <property type="evidence" value="ECO:0007669"/>
    <property type="project" value="UniProtKB-KW"/>
</dbReference>
<dbReference type="PROSITE" id="PS51085">
    <property type="entry name" value="2FE2S_FER_2"/>
    <property type="match status" value="1"/>
</dbReference>
<keyword evidence="4" id="KW-0408">Iron</keyword>
<evidence type="ECO:0000259" key="7">
    <source>
        <dbReference type="PROSITE" id="PS51085"/>
    </source>
</evidence>
<proteinExistence type="inferred from homology"/>
<dbReference type="GeneID" id="68112454"/>
<evidence type="ECO:0000256" key="1">
    <source>
        <dbReference type="ARBA" id="ARBA00010914"/>
    </source>
</evidence>
<dbReference type="OMA" id="QDSMAFR"/>
<dbReference type="CDD" id="cd00207">
    <property type="entry name" value="fer2"/>
    <property type="match status" value="1"/>
</dbReference>
<dbReference type="GO" id="GO:0140647">
    <property type="term" value="P:P450-containing electron transport chain"/>
    <property type="evidence" value="ECO:0007669"/>
    <property type="project" value="InterPro"/>
</dbReference>
<dbReference type="Proteomes" id="UP000444721">
    <property type="component" value="Unassembled WGS sequence"/>
</dbReference>